<evidence type="ECO:0000313" key="3">
    <source>
        <dbReference type="Proteomes" id="UP000242754"/>
    </source>
</evidence>
<protein>
    <submittedName>
        <fullName evidence="2">Uncharacterized protein</fullName>
    </submittedName>
</protein>
<name>A0A143YQH0_9LACT</name>
<accession>A0A143YQH0</accession>
<organism evidence="2 3">
    <name type="scientific">Trichococcus palustris</name>
    <dbReference type="NCBI Taxonomy" id="140314"/>
    <lineage>
        <taxon>Bacteria</taxon>
        <taxon>Bacillati</taxon>
        <taxon>Bacillota</taxon>
        <taxon>Bacilli</taxon>
        <taxon>Lactobacillales</taxon>
        <taxon>Carnobacteriaceae</taxon>
        <taxon>Trichococcus</taxon>
    </lineage>
</organism>
<feature type="transmembrane region" description="Helical" evidence="1">
    <location>
        <begin position="39"/>
        <end position="58"/>
    </location>
</feature>
<evidence type="ECO:0000313" key="2">
    <source>
        <dbReference type="EMBL" id="CZQ95077.1"/>
    </source>
</evidence>
<evidence type="ECO:0000256" key="1">
    <source>
        <dbReference type="SAM" id="Phobius"/>
    </source>
</evidence>
<dbReference type="OrthoDB" id="1069985at2"/>
<reference evidence="2 3" key="1">
    <citation type="submission" date="2016-02" db="EMBL/GenBank/DDBJ databases">
        <authorList>
            <person name="Wen L."/>
            <person name="He K."/>
            <person name="Yang H."/>
        </authorList>
    </citation>
    <scope>NUCLEOTIDE SEQUENCE [LARGE SCALE GENOMIC DNA]</scope>
    <source>
        <strain evidence="2">Trichococcus palustris</strain>
    </source>
</reference>
<dbReference type="AlphaFoldDB" id="A0A143YQH0"/>
<dbReference type="EMBL" id="FJNE01000005">
    <property type="protein sequence ID" value="CZQ95077.1"/>
    <property type="molecule type" value="Genomic_DNA"/>
</dbReference>
<feature type="transmembrane region" description="Helical" evidence="1">
    <location>
        <begin position="122"/>
        <end position="145"/>
    </location>
</feature>
<proteinExistence type="predicted"/>
<keyword evidence="3" id="KW-1185">Reference proteome</keyword>
<feature type="transmembrane region" description="Helical" evidence="1">
    <location>
        <begin position="12"/>
        <end position="33"/>
    </location>
</feature>
<dbReference type="STRING" id="140314.SAMN04488076_10981"/>
<keyword evidence="1" id="KW-0472">Membrane</keyword>
<keyword evidence="1" id="KW-0812">Transmembrane</keyword>
<feature type="transmembrane region" description="Helical" evidence="1">
    <location>
        <begin position="151"/>
        <end position="169"/>
    </location>
</feature>
<keyword evidence="1" id="KW-1133">Transmembrane helix</keyword>
<dbReference type="Proteomes" id="UP000242754">
    <property type="component" value="Unassembled WGS sequence"/>
</dbReference>
<sequence length="363" mass="41098">MKTILRTLSPIIFAVALVESYLRLTGTAIGALLSQYELYVFFILLLFLRYSWYVHLILHEGGHYLFGKLTGYQLLSFQVKKFVYNEKNKKITYIQSGPTVIAGQCLMSPPPKGSYAEKPFKLYLLGGVMMNGLTGIILYGCAYLLAPERGIILVIFSLVPLWMALSNSWPYGQNDGAIVSQASRSAEAKELLFYQLEIAALFEEGATFTELPDRYFLPLAEGRYLKTNLADFLYMAAYLKALGVLDFEGADRLLQSFAANRPVTRSAYWPIFVVESLFCDAVFGRKQAAKEKYAKIQKNLVLKQQWNTSKRVEAAYAFFVEVDMSRAKSLLKQAKQNLDGLAMPAEKEIEKRLTEWLQGYFVA</sequence>
<dbReference type="RefSeq" id="WP_087033405.1">
    <property type="nucleotide sequence ID" value="NZ_FJNE01000005.1"/>
</dbReference>
<gene>
    <name evidence="2" type="ORF">Tpal_1838</name>
</gene>